<dbReference type="GO" id="GO:0015074">
    <property type="term" value="P:DNA integration"/>
    <property type="evidence" value="ECO:0007669"/>
    <property type="project" value="InterPro"/>
</dbReference>
<accession>A0A9R0F1B6</accession>
<dbReference type="InterPro" id="IPR050951">
    <property type="entry name" value="Retrovirus_Pol_polyprotein"/>
</dbReference>
<dbReference type="GO" id="GO:0003676">
    <property type="term" value="F:nucleic acid binding"/>
    <property type="evidence" value="ECO:0007669"/>
    <property type="project" value="InterPro"/>
</dbReference>
<dbReference type="GeneID" id="118266663"/>
<dbReference type="RefSeq" id="XP_050558994.1">
    <property type="nucleotide sequence ID" value="XM_050703037.1"/>
</dbReference>
<dbReference type="PROSITE" id="PS50994">
    <property type="entry name" value="INTEGRASE"/>
    <property type="match status" value="1"/>
</dbReference>
<dbReference type="Gene3D" id="3.30.420.10">
    <property type="entry name" value="Ribonuclease H-like superfamily/Ribonuclease H"/>
    <property type="match status" value="1"/>
</dbReference>
<name>A0A9R0F1B6_SPOFR</name>
<dbReference type="AlphaFoldDB" id="A0A9R0F1B6"/>
<dbReference type="OrthoDB" id="8022549at2759"/>
<dbReference type="PANTHER" id="PTHR37984">
    <property type="entry name" value="PROTEIN CBG26694"/>
    <property type="match status" value="1"/>
</dbReference>
<evidence type="ECO:0000259" key="1">
    <source>
        <dbReference type="PROSITE" id="PS50994"/>
    </source>
</evidence>
<reference evidence="3" key="1">
    <citation type="submission" date="2025-08" db="UniProtKB">
        <authorList>
            <consortium name="RefSeq"/>
        </authorList>
    </citation>
    <scope>IDENTIFICATION</scope>
    <source>
        <tissue evidence="3">Whole larval tissue</tissue>
    </source>
</reference>
<proteinExistence type="predicted"/>
<protein>
    <submittedName>
        <fullName evidence="3">Uncharacterized protein LOC118266663</fullName>
    </submittedName>
</protein>
<dbReference type="InterPro" id="IPR012337">
    <property type="entry name" value="RNaseH-like_sf"/>
</dbReference>
<gene>
    <name evidence="3" type="primary">LOC118266663</name>
</gene>
<dbReference type="Proteomes" id="UP000829999">
    <property type="component" value="Chromosome 23"/>
</dbReference>
<evidence type="ECO:0000313" key="3">
    <source>
        <dbReference type="RefSeq" id="XP_050558994.1"/>
    </source>
</evidence>
<dbReference type="SUPFAM" id="SSF53098">
    <property type="entry name" value="Ribonuclease H-like"/>
    <property type="match status" value="1"/>
</dbReference>
<dbReference type="InterPro" id="IPR001584">
    <property type="entry name" value="Integrase_cat-core"/>
</dbReference>
<organism evidence="2 3">
    <name type="scientific">Spodoptera frugiperda</name>
    <name type="common">Fall armyworm</name>
    <dbReference type="NCBI Taxonomy" id="7108"/>
    <lineage>
        <taxon>Eukaryota</taxon>
        <taxon>Metazoa</taxon>
        <taxon>Ecdysozoa</taxon>
        <taxon>Arthropoda</taxon>
        <taxon>Hexapoda</taxon>
        <taxon>Insecta</taxon>
        <taxon>Pterygota</taxon>
        <taxon>Neoptera</taxon>
        <taxon>Endopterygota</taxon>
        <taxon>Lepidoptera</taxon>
        <taxon>Glossata</taxon>
        <taxon>Ditrysia</taxon>
        <taxon>Noctuoidea</taxon>
        <taxon>Noctuidae</taxon>
        <taxon>Amphipyrinae</taxon>
        <taxon>Spodoptera</taxon>
    </lineage>
</organism>
<sequence>MCHIGIKQMQKKIGKLYTARNLTKNITKTCKLCDICIKNKTRGQLKYGLMSYLGPATKPLEIVSIDTIGGFGGSRSTKKYLHLLVDHFTRYAYIVNSKTQSAKDFIKLLNNVPNCHEIGIVLTDQYPGINSQEFKTFLQKISITLIFTAVNSPFSNGLNERLNQTLVNKIRCKLNEKPNTTAWTSIAHNCVDKYNNTEHSITGFAPRYLMDGTDVSLIPNELKLEKQTSDWMRDRKTAIERSIKSHEYNKTIVNKKRIKYNFEVGDMVYVENGHKLNRRKLDELRIGPFKIEEKVSQSIYKINTGHKKKESNLFHITKLTPVPIPE</sequence>
<dbReference type="Pfam" id="PF00665">
    <property type="entry name" value="rve"/>
    <property type="match status" value="1"/>
</dbReference>
<evidence type="ECO:0000313" key="2">
    <source>
        <dbReference type="Proteomes" id="UP000829999"/>
    </source>
</evidence>
<dbReference type="PANTHER" id="PTHR37984:SF5">
    <property type="entry name" value="PROTEIN NYNRIN-LIKE"/>
    <property type="match status" value="1"/>
</dbReference>
<feature type="domain" description="Integrase catalytic" evidence="1">
    <location>
        <begin position="55"/>
        <end position="214"/>
    </location>
</feature>
<keyword evidence="2" id="KW-1185">Reference proteome</keyword>
<dbReference type="InterPro" id="IPR036397">
    <property type="entry name" value="RNaseH_sf"/>
</dbReference>